<dbReference type="GO" id="GO:0039615">
    <property type="term" value="C:T=1 icosahedral viral capsid"/>
    <property type="evidence" value="ECO:0007669"/>
    <property type="project" value="UniProtKB-UniRule"/>
</dbReference>
<name>A0AAU7STS7_9VIRU</name>
<evidence type="ECO:0000256" key="1">
    <source>
        <dbReference type="ARBA" id="ARBA00004328"/>
    </source>
</evidence>
<evidence type="ECO:0000256" key="4">
    <source>
        <dbReference type="ARBA" id="ARBA00022561"/>
    </source>
</evidence>
<evidence type="ECO:0000256" key="5">
    <source>
        <dbReference type="ARBA" id="ARBA00022844"/>
    </source>
</evidence>
<protein>
    <recommendedName>
        <fullName evidence="6">Capsid protein</fullName>
    </recommendedName>
</protein>
<dbReference type="Pfam" id="PF02956">
    <property type="entry name" value="TT_ORF1"/>
    <property type="match status" value="1"/>
</dbReference>
<evidence type="ECO:0000256" key="6">
    <source>
        <dbReference type="RuleBase" id="RU361230"/>
    </source>
</evidence>
<reference evidence="7" key="1">
    <citation type="submission" date="2024-05" db="EMBL/GenBank/DDBJ databases">
        <authorList>
            <person name="Laubscher F."/>
            <person name="Chudzinski V."/>
            <person name="Cordey S."/>
            <person name="Hosszu-Fellous K."/>
            <person name="Kaiser L."/>
        </authorList>
    </citation>
    <scope>NUCLEOTIDE SEQUENCE</scope>
    <source>
        <strain evidence="7">1203D2-7</strain>
    </source>
</reference>
<keyword evidence="4 6" id="KW-0167">Capsid protein</keyword>
<keyword evidence="3 6" id="KW-1140">T=1 icosahedral capsid protein</keyword>
<dbReference type="InterPro" id="IPR004219">
    <property type="entry name" value="TTvirus_Unk"/>
</dbReference>
<proteinExistence type="inferred from homology"/>
<dbReference type="EMBL" id="PP857148">
    <property type="protein sequence ID" value="XBU06695.1"/>
    <property type="molecule type" value="Genomic_DNA"/>
</dbReference>
<keyword evidence="5 6" id="KW-0946">Virion</keyword>
<sequence>MPPFNFYRRRWYTNWPYRRRRYPTRRRPRQTIRRRFRRRFRVRRRRRRFKRHKKLLKLRLNQWQPKKIRKCTIEGLLCTIQCGRGKVNHNFTLDQELYVNEGEPGGGSWSIMQVTLRVLYEEYLACRNWWTAGNQGLPLARYLGGYIKLYRSQQTDYIATINTCPPFEVTRDSYFGTQPSRLIMNKYKVIVPKLSRTHFKKPYIKKRISPPSLFQNKWYFQKDLYNQPLFMITTSCCSLGQVFSREDEINSNITLTSLNTDFFQNPQWGDLPTLGYRPKFSGTTNTYLFLAHNGQNTVKGYENTIPLLQTKRLTDGKELPKLSSEPFETIGSQQRIKETYWGNPFNPKYLHSHRYVYGPYPTSQNYESQTLTELTEIFFKVRYNPFRDKGKGNKVYIKSTSLPQSSFMVLPTNENLLVENLPIWLILYAWEDWLLKSKPVQHLYQDYQLLIQTDYFYPKRQCYLILDKYFWDAQNTTDNPLTETDKANWHPKLEMQEYSTEKIATTGPLAPKINFTKNIEAHILYKLFFKWGGCPAPMEQITDPADQEKFPTPSNFIPTIEIQDPETPEQYTLWEWDERRDMLTGKATKRIKLYQEPTNYFTEYGAKDPETQTPQIISYQAPEQGEKEEKEYIAELQQLQRDLKQRIHRLLKNPKLFPF</sequence>
<comment type="subcellular location">
    <subcellularLocation>
        <location evidence="1 6">Virion</location>
    </subcellularLocation>
</comment>
<comment type="similarity">
    <text evidence="2 6">Belongs to the anelloviridae capsid protein family.</text>
</comment>
<evidence type="ECO:0000313" key="7">
    <source>
        <dbReference type="EMBL" id="XBU06695.1"/>
    </source>
</evidence>
<evidence type="ECO:0000256" key="2">
    <source>
        <dbReference type="ARBA" id="ARBA00006131"/>
    </source>
</evidence>
<comment type="function">
    <text evidence="6">Self-assembles to form an icosahedral capsid.</text>
</comment>
<evidence type="ECO:0000256" key="3">
    <source>
        <dbReference type="ARBA" id="ARBA00022431"/>
    </source>
</evidence>
<organism evidence="7">
    <name type="scientific">Betatorquevirus homini1</name>
    <dbReference type="NCBI Taxonomy" id="3048395"/>
    <lineage>
        <taxon>Viruses</taxon>
        <taxon>Monodnaviria</taxon>
        <taxon>Shotokuvirae</taxon>
        <taxon>Commensaviricota</taxon>
        <taxon>Cardeaviricetes</taxon>
        <taxon>Sanitavirales</taxon>
        <taxon>Anelloviridae</taxon>
        <taxon>Betatorquevirus</taxon>
    </lineage>
</organism>
<accession>A0AAU7STS7</accession>